<evidence type="ECO:0000313" key="2">
    <source>
        <dbReference type="EMBL" id="RDV01909.1"/>
    </source>
</evidence>
<keyword evidence="3" id="KW-1185">Reference proteome</keyword>
<dbReference type="Gene3D" id="2.60.120.10">
    <property type="entry name" value="Jelly Rolls"/>
    <property type="match status" value="1"/>
</dbReference>
<dbReference type="InterPro" id="IPR014710">
    <property type="entry name" value="RmlC-like_jellyroll"/>
</dbReference>
<dbReference type="PANTHER" id="PTHR43346:SF1">
    <property type="entry name" value="QUERCETIN 2,3-DIOXYGENASE-RELATED"/>
    <property type="match status" value="1"/>
</dbReference>
<dbReference type="OrthoDB" id="9798709at2"/>
<dbReference type="InterPro" id="IPR013096">
    <property type="entry name" value="Cupin_2"/>
</dbReference>
<dbReference type="SUPFAM" id="SSF51182">
    <property type="entry name" value="RmlC-like cupins"/>
    <property type="match status" value="1"/>
</dbReference>
<dbReference type="Proteomes" id="UP000263993">
    <property type="component" value="Unassembled WGS sequence"/>
</dbReference>
<dbReference type="AlphaFoldDB" id="A0A371B2U7"/>
<dbReference type="InterPro" id="IPR011051">
    <property type="entry name" value="RmlC_Cupin_sf"/>
</dbReference>
<comment type="caution">
    <text evidence="2">The sequence shown here is derived from an EMBL/GenBank/DDBJ whole genome shotgun (WGS) entry which is preliminary data.</text>
</comment>
<name>A0A371B2U7_9BRAD</name>
<dbReference type="EMBL" id="QRGO01000002">
    <property type="protein sequence ID" value="RDV01909.1"/>
    <property type="molecule type" value="Genomic_DNA"/>
</dbReference>
<sequence length="143" mass="15863">MKITSGVRPANEGIEGKSWNILGQTYVPKQVTESSFTWHATLPPDSFVPRHIHDTQDEFIYLIEGNLEFVIGADEAKGGPGDLVSLPKGIPHSIHNRSGKTVKCVFWVSPTRMLYDYFGKISGLTDPAEVERLAGEHEVPFVK</sequence>
<accession>A0A371B2U7</accession>
<reference evidence="3" key="1">
    <citation type="submission" date="2018-08" db="EMBL/GenBank/DDBJ databases">
        <authorList>
            <person name="Kim S.-J."/>
            <person name="Jung G.-Y."/>
        </authorList>
    </citation>
    <scope>NUCLEOTIDE SEQUENCE [LARGE SCALE GENOMIC DNA]</scope>
    <source>
        <strain evidence="3">GY_H</strain>
    </source>
</reference>
<feature type="domain" description="Cupin type-2" evidence="1">
    <location>
        <begin position="39"/>
        <end position="107"/>
    </location>
</feature>
<dbReference type="InterPro" id="IPR052538">
    <property type="entry name" value="Flavonoid_dioxygenase-like"/>
</dbReference>
<dbReference type="RefSeq" id="WP_115518033.1">
    <property type="nucleotide sequence ID" value="NZ_QRGO01000002.1"/>
</dbReference>
<protein>
    <submittedName>
        <fullName evidence="2">Cupin domain-containing protein</fullName>
    </submittedName>
</protein>
<dbReference type="PANTHER" id="PTHR43346">
    <property type="entry name" value="LIGAND BINDING DOMAIN PROTEIN, PUTATIVE (AFU_ORTHOLOGUE AFUA_6G14370)-RELATED"/>
    <property type="match status" value="1"/>
</dbReference>
<proteinExistence type="predicted"/>
<dbReference type="Pfam" id="PF07883">
    <property type="entry name" value="Cupin_2"/>
    <property type="match status" value="1"/>
</dbReference>
<gene>
    <name evidence="2" type="ORF">DXH78_14955</name>
</gene>
<dbReference type="CDD" id="cd02208">
    <property type="entry name" value="cupin_RmlC-like"/>
    <property type="match status" value="1"/>
</dbReference>
<organism evidence="2 3">
    <name type="scientific">Undibacter mobilis</name>
    <dbReference type="NCBI Taxonomy" id="2292256"/>
    <lineage>
        <taxon>Bacteria</taxon>
        <taxon>Pseudomonadati</taxon>
        <taxon>Pseudomonadota</taxon>
        <taxon>Alphaproteobacteria</taxon>
        <taxon>Hyphomicrobiales</taxon>
        <taxon>Nitrobacteraceae</taxon>
        <taxon>Undibacter</taxon>
    </lineage>
</organism>
<evidence type="ECO:0000259" key="1">
    <source>
        <dbReference type="Pfam" id="PF07883"/>
    </source>
</evidence>
<evidence type="ECO:0000313" key="3">
    <source>
        <dbReference type="Proteomes" id="UP000263993"/>
    </source>
</evidence>